<evidence type="ECO:0000256" key="7">
    <source>
        <dbReference type="ARBA" id="ARBA00023014"/>
    </source>
</evidence>
<keyword evidence="6 9" id="KW-0408">Iron</keyword>
<dbReference type="GO" id="GO:0004601">
    <property type="term" value="F:peroxidase activity"/>
    <property type="evidence" value="ECO:0007669"/>
    <property type="project" value="TreeGrafter"/>
</dbReference>
<keyword evidence="4 9" id="KW-0479">Metal-binding</keyword>
<dbReference type="PIRSF" id="PIRSF005023">
    <property type="entry name" value="CODH"/>
    <property type="match status" value="1"/>
</dbReference>
<comment type="cofactor">
    <cofactor evidence="1">
        <name>[4Fe-4S] cluster</name>
        <dbReference type="ChEBI" id="CHEBI:49883"/>
    </cofactor>
</comment>
<evidence type="ECO:0000256" key="2">
    <source>
        <dbReference type="ARBA" id="ARBA00022485"/>
    </source>
</evidence>
<gene>
    <name evidence="11" type="primary">cooS</name>
    <name evidence="11" type="ORF">IAA83_02500</name>
</gene>
<accession>A0A9D1F831</accession>
<protein>
    <recommendedName>
        <fullName evidence="9">Carbon monoxide dehydrogenase</fullName>
        <ecNumber evidence="9">1.2.7.4</ecNumber>
    </recommendedName>
</protein>
<comment type="caution">
    <text evidence="11">The sequence shown here is derived from an EMBL/GenBank/DDBJ whole genome shotgun (WGS) entry which is preliminary data.</text>
</comment>
<evidence type="ECO:0000256" key="8">
    <source>
        <dbReference type="ARBA" id="ARBA00048733"/>
    </source>
</evidence>
<feature type="binding site" evidence="10">
    <location>
        <position position="260"/>
    </location>
    <ligand>
        <name>[Ni-4Fe-4S] cluster</name>
        <dbReference type="ChEBI" id="CHEBI:47739"/>
    </ligand>
</feature>
<dbReference type="GO" id="GO:0016151">
    <property type="term" value="F:nickel cation binding"/>
    <property type="evidence" value="ECO:0007669"/>
    <property type="project" value="InterPro"/>
</dbReference>
<feature type="binding site" evidence="10">
    <location>
        <position position="60"/>
    </location>
    <ligand>
        <name>[4Fe-4S] cluster</name>
        <dbReference type="ChEBI" id="CHEBI:49883"/>
        <label>2</label>
    </ligand>
</feature>
<feature type="binding site" evidence="10">
    <location>
        <position position="523"/>
    </location>
    <ligand>
        <name>[Ni-4Fe-4S] cluster</name>
        <dbReference type="ChEBI" id="CHEBI:47739"/>
    </ligand>
</feature>
<evidence type="ECO:0000256" key="1">
    <source>
        <dbReference type="ARBA" id="ARBA00001966"/>
    </source>
</evidence>
<evidence type="ECO:0000313" key="11">
    <source>
        <dbReference type="EMBL" id="HIS64227.1"/>
    </source>
</evidence>
<dbReference type="PANTHER" id="PTHR30109:SF4">
    <property type="entry name" value="CARBON MONOXIDE DEHYDROGENASE"/>
    <property type="match status" value="1"/>
</dbReference>
<feature type="binding site" evidence="10">
    <location>
        <position position="482"/>
    </location>
    <ligand>
        <name>[Ni-4Fe-4S] cluster</name>
        <dbReference type="ChEBI" id="CHEBI:47739"/>
    </ligand>
</feature>
<dbReference type="Gene3D" id="1.20.1270.30">
    <property type="match status" value="1"/>
</dbReference>
<keyword evidence="3 10" id="KW-0533">Nickel</keyword>
<feature type="binding site" evidence="10">
    <location>
        <position position="334"/>
    </location>
    <ligand>
        <name>[Ni-4Fe-4S] cluster</name>
        <dbReference type="ChEBI" id="CHEBI:47739"/>
    </ligand>
</feature>
<dbReference type="GO" id="GO:0051539">
    <property type="term" value="F:4 iron, 4 sulfur cluster binding"/>
    <property type="evidence" value="ECO:0007669"/>
    <property type="project" value="UniProtKB-UniRule"/>
</dbReference>
<feature type="binding site" evidence="10">
    <location>
        <position position="52"/>
    </location>
    <ligand>
        <name>[4Fe-4S] cluster</name>
        <dbReference type="ChEBI" id="CHEBI:49883"/>
        <label>2</label>
    </ligand>
</feature>
<dbReference type="GO" id="GO:0043885">
    <property type="term" value="F:anaerobic carbon-monoxide dehydrogenase activity"/>
    <property type="evidence" value="ECO:0007669"/>
    <property type="project" value="UniProtKB-UniRule"/>
</dbReference>
<keyword evidence="2 9" id="KW-0004">4Fe-4S</keyword>
<feature type="binding site" evidence="10">
    <location>
        <position position="296"/>
    </location>
    <ligand>
        <name>[Ni-4Fe-4S] cluster</name>
        <dbReference type="ChEBI" id="CHEBI:47739"/>
    </ligand>
</feature>
<dbReference type="EMBL" id="DVJJ01000045">
    <property type="protein sequence ID" value="HIS64227.1"/>
    <property type="molecule type" value="Genomic_DNA"/>
</dbReference>
<feature type="binding site" evidence="10">
    <location>
        <position position="55"/>
    </location>
    <ligand>
        <name>[4Fe-4S] cluster</name>
        <dbReference type="ChEBI" id="CHEBI:49883"/>
        <label>2</label>
    </ligand>
</feature>
<evidence type="ECO:0000256" key="9">
    <source>
        <dbReference type="PIRNR" id="PIRNR005023"/>
    </source>
</evidence>
<dbReference type="SUPFAM" id="SSF56821">
    <property type="entry name" value="Prismane protein-like"/>
    <property type="match status" value="1"/>
</dbReference>
<dbReference type="EC" id="1.2.7.4" evidence="9"/>
<dbReference type="GO" id="GO:0006091">
    <property type="term" value="P:generation of precursor metabolites and energy"/>
    <property type="evidence" value="ECO:0007669"/>
    <property type="project" value="InterPro"/>
</dbReference>
<dbReference type="GO" id="GO:0042542">
    <property type="term" value="P:response to hydrogen peroxide"/>
    <property type="evidence" value="ECO:0007669"/>
    <property type="project" value="TreeGrafter"/>
</dbReference>
<dbReference type="AlphaFoldDB" id="A0A9D1F831"/>
<organism evidence="11 12">
    <name type="scientific">Candidatus Avoscillospira avistercoris</name>
    <dbReference type="NCBI Taxonomy" id="2840707"/>
    <lineage>
        <taxon>Bacteria</taxon>
        <taxon>Bacillati</taxon>
        <taxon>Bacillota</taxon>
        <taxon>Clostridia</taxon>
        <taxon>Eubacteriales</taxon>
        <taxon>Oscillospiraceae</taxon>
        <taxon>Oscillospiraceae incertae sedis</taxon>
        <taxon>Candidatus Avoscillospira</taxon>
    </lineage>
</organism>
<evidence type="ECO:0000256" key="6">
    <source>
        <dbReference type="ARBA" id="ARBA00023004"/>
    </source>
</evidence>
<feature type="binding site" evidence="10">
    <location>
        <position position="43"/>
    </location>
    <ligand>
        <name>[4Fe-4S] cluster</name>
        <dbReference type="ChEBI" id="CHEBI:49883"/>
        <label>1</label>
        <note>ligand shared between dimeric partners</note>
    </ligand>
</feature>
<dbReference type="NCBIfam" id="TIGR01702">
    <property type="entry name" value="CO_DH_cata"/>
    <property type="match status" value="1"/>
</dbReference>
<reference evidence="11" key="2">
    <citation type="journal article" date="2021" name="PeerJ">
        <title>Extensive microbial diversity within the chicken gut microbiome revealed by metagenomics and culture.</title>
        <authorList>
            <person name="Gilroy R."/>
            <person name="Ravi A."/>
            <person name="Getino M."/>
            <person name="Pursley I."/>
            <person name="Horton D.L."/>
            <person name="Alikhan N.F."/>
            <person name="Baker D."/>
            <person name="Gharbi K."/>
            <person name="Hall N."/>
            <person name="Watson M."/>
            <person name="Adriaenssens E.M."/>
            <person name="Foster-Nyarko E."/>
            <person name="Jarju S."/>
            <person name="Secka A."/>
            <person name="Antonio M."/>
            <person name="Oren A."/>
            <person name="Chaudhuri R.R."/>
            <person name="La Ragione R."/>
            <person name="Hildebrand F."/>
            <person name="Pallen M.J."/>
        </authorList>
    </citation>
    <scope>NUCLEOTIDE SEQUENCE</scope>
    <source>
        <strain evidence="11">ChiBcec16-1751</strain>
    </source>
</reference>
<dbReference type="Pfam" id="PF03063">
    <property type="entry name" value="Prismane"/>
    <property type="match status" value="1"/>
</dbReference>
<evidence type="ECO:0000256" key="4">
    <source>
        <dbReference type="ARBA" id="ARBA00022723"/>
    </source>
</evidence>
<keyword evidence="5 9" id="KW-0560">Oxidoreductase</keyword>
<feature type="binding site" evidence="10">
    <location>
        <position position="51"/>
    </location>
    <ligand>
        <name>[4Fe-4S] cluster</name>
        <dbReference type="ChEBI" id="CHEBI:49883"/>
        <label>1</label>
        <note>ligand shared between dimeric partners</note>
    </ligand>
</feature>
<dbReference type="GO" id="GO:0050418">
    <property type="term" value="F:hydroxylamine reductase activity"/>
    <property type="evidence" value="ECO:0007669"/>
    <property type="project" value="TreeGrafter"/>
</dbReference>
<evidence type="ECO:0000313" key="12">
    <source>
        <dbReference type="Proteomes" id="UP000886741"/>
    </source>
</evidence>
<dbReference type="InterPro" id="IPR010047">
    <property type="entry name" value="CODH"/>
</dbReference>
<evidence type="ECO:0000256" key="10">
    <source>
        <dbReference type="PIRSR" id="PIRSR005023-1"/>
    </source>
</evidence>
<dbReference type="Gene3D" id="3.40.50.2030">
    <property type="match status" value="2"/>
</dbReference>
<dbReference type="PANTHER" id="PTHR30109">
    <property type="entry name" value="HYDROXYLAMINE REDUCTASE"/>
    <property type="match status" value="1"/>
</dbReference>
<dbReference type="InterPro" id="IPR011254">
    <property type="entry name" value="Prismane-like_sf"/>
</dbReference>
<name>A0A9D1F831_9FIRM</name>
<keyword evidence="7 9" id="KW-0411">Iron-sulfur</keyword>
<proteinExistence type="predicted"/>
<dbReference type="InterPro" id="IPR016101">
    <property type="entry name" value="CO_DH_a-bundle"/>
</dbReference>
<feature type="binding site" evidence="10">
    <location>
        <position position="71"/>
    </location>
    <ligand>
        <name>[4Fe-4S] cluster</name>
        <dbReference type="ChEBI" id="CHEBI:49883"/>
        <label>2</label>
    </ligand>
</feature>
<sequence length="631" mass="68443">MKEWDRLITVEEMEAATERLLETGKKVGADSWQQRVKNQTPHCGFGEAGTCCRICSMGPCRITPKAPRGICGCDVHGIVGRNYLRFTAGGAAAHSDHGRAIAHTLYLAKEGGNYQVKDPEKLKKIAGEWGIETEGKDIYDLAHEVAETGLMEYGKPFGTQRFLKRAPEARQKIWEEQGIAPRAIDREVSQSLHMTHMGCSSLPEALIRQSFRTGLSDGWGGSMMGTEFSDVLFGTPKPIDTEGNLGVMEKDMVNIVVHGHDPSLSEMVVMYAQDPEMIALAKEHGAKGINVCGVCCTANEVAMRHGIPMAGNFLQQENVVLTGACEAIVVDVQCIFPALGPLSKCFHTKFITTSPIARMPDSEFIEFHEETAGENAKAIVKMAIENFDNRNQDLVFIPELKTKCTVGYSVEAIKKCLDGVTNSHVDELGTTKPLIDCVKAGVLRGAVAMVGCNNPKVRPDTYHIELMKKLLENDIIVIVSGCSAQAAAKAGLLDKEAAKYCGEGLKRVCKLVGIPPVLHMGSCVDISRMMILAADIAKDWGIDICQVPVVGCAPEWMSEKAVSIGNYVVATGIETFLGVNPYTKGSTEVEGLLQGSVKDWVGAKFVVDTDLDSLCEKMMACLEEKRAALGI</sequence>
<dbReference type="InterPro" id="IPR016099">
    <property type="entry name" value="Prismane-like_a/b-sand"/>
</dbReference>
<dbReference type="InterPro" id="IPR004137">
    <property type="entry name" value="HCP/CODH"/>
</dbReference>
<comment type="catalytic activity">
    <reaction evidence="8 9">
        <text>CO + 2 oxidized [2Fe-2S]-[ferredoxin] + H2O = 2 reduced [2Fe-2S]-[ferredoxin] + CO2 + 2 H(+)</text>
        <dbReference type="Rhea" id="RHEA:21040"/>
        <dbReference type="Rhea" id="RHEA-COMP:10000"/>
        <dbReference type="Rhea" id="RHEA-COMP:10001"/>
        <dbReference type="ChEBI" id="CHEBI:15377"/>
        <dbReference type="ChEBI" id="CHEBI:15378"/>
        <dbReference type="ChEBI" id="CHEBI:16526"/>
        <dbReference type="ChEBI" id="CHEBI:17245"/>
        <dbReference type="ChEBI" id="CHEBI:33737"/>
        <dbReference type="ChEBI" id="CHEBI:33738"/>
        <dbReference type="EC" id="1.2.7.4"/>
    </reaction>
</comment>
<feature type="binding site" evidence="10">
    <location>
        <position position="452"/>
    </location>
    <ligand>
        <name>[Ni-4Fe-4S] cluster</name>
        <dbReference type="ChEBI" id="CHEBI:47739"/>
    </ligand>
</feature>
<evidence type="ECO:0000256" key="3">
    <source>
        <dbReference type="ARBA" id="ARBA00022596"/>
    </source>
</evidence>
<dbReference type="Proteomes" id="UP000886741">
    <property type="component" value="Unassembled WGS sequence"/>
</dbReference>
<evidence type="ECO:0000256" key="5">
    <source>
        <dbReference type="ARBA" id="ARBA00023002"/>
    </source>
</evidence>
<reference evidence="11" key="1">
    <citation type="submission" date="2020-10" db="EMBL/GenBank/DDBJ databases">
        <authorList>
            <person name="Gilroy R."/>
        </authorList>
    </citation>
    <scope>NUCLEOTIDE SEQUENCE</scope>
    <source>
        <strain evidence="11">ChiBcec16-1751</strain>
    </source>
</reference>